<evidence type="ECO:0000256" key="7">
    <source>
        <dbReference type="SAM" id="SignalP"/>
    </source>
</evidence>
<proteinExistence type="inferred from homology"/>
<dbReference type="Gene3D" id="3.30.870.10">
    <property type="entry name" value="Endonuclease Chain A"/>
    <property type="match status" value="2"/>
</dbReference>
<protein>
    <recommendedName>
        <fullName evidence="3">phospholipase D</fullName>
        <ecNumber evidence="3">3.1.4.4</ecNumber>
    </recommendedName>
</protein>
<dbReference type="PANTHER" id="PTHR43856">
    <property type="entry name" value="CARDIOLIPIN HYDROLASE"/>
    <property type="match status" value="1"/>
</dbReference>
<dbReference type="GO" id="GO:0004630">
    <property type="term" value="F:phospholipase D activity"/>
    <property type="evidence" value="ECO:0007669"/>
    <property type="project" value="UniProtKB-EC"/>
</dbReference>
<keyword evidence="10" id="KW-1185">Reference proteome</keyword>
<dbReference type="SUPFAM" id="SSF56024">
    <property type="entry name" value="Phospholipase D/nuclease"/>
    <property type="match status" value="2"/>
</dbReference>
<dbReference type="GO" id="GO:0016891">
    <property type="term" value="F:RNA endonuclease activity producing 5'-phosphomonoesters, hydrolytic mechanism"/>
    <property type="evidence" value="ECO:0007669"/>
    <property type="project" value="TreeGrafter"/>
</dbReference>
<dbReference type="EC" id="3.1.4.4" evidence="3"/>
<comment type="caution">
    <text evidence="9">The sequence shown here is derived from an EMBL/GenBank/DDBJ whole genome shotgun (WGS) entry which is preliminary data.</text>
</comment>
<dbReference type="AlphaFoldDB" id="A0A9X3SPV3"/>
<comment type="catalytic activity">
    <reaction evidence="1">
        <text>a 1,2-diacyl-sn-glycero-3-phosphocholine + H2O = a 1,2-diacyl-sn-glycero-3-phosphate + choline + H(+)</text>
        <dbReference type="Rhea" id="RHEA:14445"/>
        <dbReference type="ChEBI" id="CHEBI:15354"/>
        <dbReference type="ChEBI" id="CHEBI:15377"/>
        <dbReference type="ChEBI" id="CHEBI:15378"/>
        <dbReference type="ChEBI" id="CHEBI:57643"/>
        <dbReference type="ChEBI" id="CHEBI:58608"/>
        <dbReference type="EC" id="3.1.4.4"/>
    </reaction>
</comment>
<feature type="chain" id="PRO_5040721751" description="phospholipase D" evidence="7">
    <location>
        <begin position="29"/>
        <end position="369"/>
    </location>
</feature>
<dbReference type="GO" id="GO:0016042">
    <property type="term" value="P:lipid catabolic process"/>
    <property type="evidence" value="ECO:0007669"/>
    <property type="project" value="UniProtKB-KW"/>
</dbReference>
<evidence type="ECO:0000256" key="6">
    <source>
        <dbReference type="ARBA" id="ARBA00023098"/>
    </source>
</evidence>
<dbReference type="InterPro" id="IPR025202">
    <property type="entry name" value="PLD-like_dom"/>
</dbReference>
<feature type="signal peptide" evidence="7">
    <location>
        <begin position="1"/>
        <end position="28"/>
    </location>
</feature>
<dbReference type="Pfam" id="PF13091">
    <property type="entry name" value="PLDc_2"/>
    <property type="match status" value="2"/>
</dbReference>
<sequence>MTRSIIPLVAAGALLAALTVAVSTEADAAGTGCARTGGYTMCATDPNGAKDTSIVSEIVRQVDATGKGDTIRAAVFQWTLDAPVAPLAEAMVAAEKRGVDVRAVVGTRSDQPSANDPVINKLEAAGAQVRQCSGSCLPNADGTRKGPMHNRFFLIERGGAPTVLVTSFSFVRSHTTQSHNLLGVHGDRGLFDFYTSYWSRLYAKNWDGWTDENKGTTGSLARAWVFPRGEDAIAAQLAGITKCASGDRVLVAHANFQSNRPAVRSQLDRIQGLGCQVRVVVLDADTSSPRWIEEKLGSGNVRVHGAHRNKYIVAEASFGGRHRAVVWTGTHNLNGNGMKHADDNLLRVANQEVTDRYAQHFQGLWNGGR</sequence>
<evidence type="ECO:0000256" key="1">
    <source>
        <dbReference type="ARBA" id="ARBA00000798"/>
    </source>
</evidence>
<keyword evidence="7" id="KW-0732">Signal</keyword>
<evidence type="ECO:0000259" key="8">
    <source>
        <dbReference type="Pfam" id="PF13091"/>
    </source>
</evidence>
<organism evidence="9 10">
    <name type="scientific">Glycomyces luteolus</name>
    <dbReference type="NCBI Taxonomy" id="2670330"/>
    <lineage>
        <taxon>Bacteria</taxon>
        <taxon>Bacillati</taxon>
        <taxon>Actinomycetota</taxon>
        <taxon>Actinomycetes</taxon>
        <taxon>Glycomycetales</taxon>
        <taxon>Glycomycetaceae</taxon>
        <taxon>Glycomyces</taxon>
    </lineage>
</organism>
<dbReference type="InterPro" id="IPR051406">
    <property type="entry name" value="PLD_domain"/>
</dbReference>
<name>A0A9X3SPV3_9ACTN</name>
<dbReference type="RefSeq" id="WP_270109229.1">
    <property type="nucleotide sequence ID" value="NZ_JAPZVP010000004.1"/>
</dbReference>
<dbReference type="PANTHER" id="PTHR43856:SF1">
    <property type="entry name" value="MITOCHONDRIAL CARDIOLIPIN HYDROLASE"/>
    <property type="match status" value="1"/>
</dbReference>
<reference evidence="9" key="1">
    <citation type="submission" date="2022-12" db="EMBL/GenBank/DDBJ databases">
        <title>Gycomyces niveus sp.nov.,a novel actinomycete isolated from soil in Shouguan.</title>
        <authorList>
            <person name="Yang X."/>
        </authorList>
    </citation>
    <scope>NUCLEOTIDE SEQUENCE</scope>
    <source>
        <strain evidence="9">NEAU-A15</strain>
    </source>
</reference>
<comment type="similarity">
    <text evidence="2">Belongs to the phospholipase D family.</text>
</comment>
<evidence type="ECO:0000256" key="5">
    <source>
        <dbReference type="ARBA" id="ARBA00022963"/>
    </source>
</evidence>
<accession>A0A9X3SPV3</accession>
<evidence type="ECO:0000313" key="10">
    <source>
        <dbReference type="Proteomes" id="UP001146067"/>
    </source>
</evidence>
<dbReference type="EMBL" id="JAPZVP010000004">
    <property type="protein sequence ID" value="MDA1359396.1"/>
    <property type="molecule type" value="Genomic_DNA"/>
</dbReference>
<evidence type="ECO:0000256" key="2">
    <source>
        <dbReference type="ARBA" id="ARBA00008664"/>
    </source>
</evidence>
<evidence type="ECO:0000256" key="3">
    <source>
        <dbReference type="ARBA" id="ARBA00012027"/>
    </source>
</evidence>
<keyword evidence="4" id="KW-0378">Hydrolase</keyword>
<keyword evidence="6" id="KW-0443">Lipid metabolism</keyword>
<feature type="domain" description="Phospholipase D-like" evidence="8">
    <location>
        <begin position="69"/>
        <end position="194"/>
    </location>
</feature>
<evidence type="ECO:0000313" key="9">
    <source>
        <dbReference type="EMBL" id="MDA1359396.1"/>
    </source>
</evidence>
<feature type="domain" description="Phospholipase D-like" evidence="8">
    <location>
        <begin position="246"/>
        <end position="365"/>
    </location>
</feature>
<dbReference type="Proteomes" id="UP001146067">
    <property type="component" value="Unassembled WGS sequence"/>
</dbReference>
<gene>
    <name evidence="9" type="ORF">O1R50_07180</name>
</gene>
<evidence type="ECO:0000256" key="4">
    <source>
        <dbReference type="ARBA" id="ARBA00022801"/>
    </source>
</evidence>
<keyword evidence="5" id="KW-0442">Lipid degradation</keyword>